<gene>
    <name evidence="8" type="primary">epsD_1</name>
    <name evidence="8" type="ORF">MiTs_00504</name>
</gene>
<evidence type="ECO:0000256" key="5">
    <source>
        <dbReference type="RuleBase" id="RU004003"/>
    </source>
</evidence>
<keyword evidence="2" id="KW-0732">Signal</keyword>
<dbReference type="Pfam" id="PF00263">
    <property type="entry name" value="Secretin"/>
    <property type="match status" value="1"/>
</dbReference>
<dbReference type="RefSeq" id="WP_149973443.1">
    <property type="nucleotide sequence ID" value="NZ_BHVQ01000004.1"/>
</dbReference>
<comment type="similarity">
    <text evidence="5">Belongs to the bacterial secretin family.</text>
</comment>
<sequence length="714" mass="76805">MNPSRYALFIPPIASFLLMAPLNVLAETPISFERSELKSLKSKIEPFDLAQGKFSQGLSKETLQKSLNQLVPSSAAVEKEISILGSEKLLAQSAPLVPNPEIIIQGAPQAPGVPTLPRAVAPPVGDIAISNIDASAEKVKFERNMIVPRILLREAPAREVLMTLANIAGYNVVFTSAQGEANATSQTVSLEFTDESVENIFNAVLLVSGLQANRQGKTIFVGAQLPQGARNLISRTLRLNQVKAVNAATFLATQGAEYQRLVSKTEDIVDPLTGRVIGRRDVPATLEALEPQKTEGSKAALLLTGLRIAADDRLNSINLIGEARQVQIATSLLTQLDARRRQVVVNVKVIDVNLLNTDRFNSSFSFGFNDGFFVQDNGAAVVNFGNINPPTSSTVGRPGAFAQPVVPISNIISGTGTAEIQPFLDIQNAPFSNIVEGFNQFSQSIGPYTRPSFGRFNNPFQPGLSEFTPGEPGTFNPITGVTTPGKPPVFTYEPPTLFQYPQKFLMTLQASIQTGNAKILTDPSLVVQEGQQATVKLTEKVLESVNTQVDPLSGVRTTTPVLAEAGLTLAVNVDRVDDNGFISLSVSPTVASPGSPIRFDSGGLTVNTLTPLIRRELTSGLVRLRDGQSLILSGIIQERQQSSETKVPILGDIPILGALFRSRTNQNSRSEVIILLTPKIMEDTATSTLGINYQPGQDAAEMLQRQGFPVQPRQ</sequence>
<proteinExistence type="inferred from homology"/>
<comment type="caution">
    <text evidence="8">The sequence shown here is derived from an EMBL/GenBank/DDBJ whole genome shotgun (WGS) entry which is preliminary data.</text>
</comment>
<evidence type="ECO:0000256" key="6">
    <source>
        <dbReference type="RuleBase" id="RU004004"/>
    </source>
</evidence>
<keyword evidence="1 6" id="KW-0813">Transport</keyword>
<dbReference type="Gene3D" id="3.30.1370.120">
    <property type="match status" value="1"/>
</dbReference>
<dbReference type="EMBL" id="BHVQ01000004">
    <property type="protein sequence ID" value="GCA78522.1"/>
    <property type="molecule type" value="Genomic_DNA"/>
</dbReference>
<dbReference type="Proteomes" id="UP000324689">
    <property type="component" value="Unassembled WGS sequence"/>
</dbReference>
<dbReference type="InterPro" id="IPR004846">
    <property type="entry name" value="T2SS/T3SS_dom"/>
</dbReference>
<evidence type="ECO:0000313" key="9">
    <source>
        <dbReference type="Proteomes" id="UP000324689"/>
    </source>
</evidence>
<evidence type="ECO:0000313" key="8">
    <source>
        <dbReference type="EMBL" id="GCA78522.1"/>
    </source>
</evidence>
<dbReference type="Pfam" id="PF03958">
    <property type="entry name" value="Secretin_N"/>
    <property type="match status" value="1"/>
</dbReference>
<evidence type="ECO:0000256" key="4">
    <source>
        <dbReference type="ARBA" id="ARBA00023237"/>
    </source>
</evidence>
<protein>
    <submittedName>
        <fullName evidence="8">Type II secretion system protein D</fullName>
    </submittedName>
</protein>
<dbReference type="InterPro" id="IPR005644">
    <property type="entry name" value="NolW-like"/>
</dbReference>
<dbReference type="InterPro" id="IPR038591">
    <property type="entry name" value="NolW-like_sf"/>
</dbReference>
<evidence type="ECO:0000256" key="3">
    <source>
        <dbReference type="ARBA" id="ARBA00023136"/>
    </source>
</evidence>
<accession>A0A5A5RZI0</accession>
<dbReference type="SMART" id="SM00965">
    <property type="entry name" value="STN"/>
    <property type="match status" value="1"/>
</dbReference>
<dbReference type="InterPro" id="IPR011662">
    <property type="entry name" value="Secretin/TonB_short_N"/>
</dbReference>
<feature type="domain" description="Secretin/TonB short N-terminal" evidence="7">
    <location>
        <begin position="170"/>
        <end position="224"/>
    </location>
</feature>
<dbReference type="PANTHER" id="PTHR30332">
    <property type="entry name" value="PROBABLE GENERAL SECRETION PATHWAY PROTEIN D"/>
    <property type="match status" value="1"/>
</dbReference>
<keyword evidence="3" id="KW-0472">Membrane</keyword>
<keyword evidence="4" id="KW-0998">Cell outer membrane</keyword>
<dbReference type="GO" id="GO:0015627">
    <property type="term" value="C:type II protein secretion system complex"/>
    <property type="evidence" value="ECO:0007669"/>
    <property type="project" value="TreeGrafter"/>
</dbReference>
<evidence type="ECO:0000256" key="2">
    <source>
        <dbReference type="ARBA" id="ARBA00022729"/>
    </source>
</evidence>
<organism evidence="8 9">
    <name type="scientific">Microcystis aeruginosa NIES-2521</name>
    <dbReference type="NCBI Taxonomy" id="2303983"/>
    <lineage>
        <taxon>Bacteria</taxon>
        <taxon>Bacillati</taxon>
        <taxon>Cyanobacteriota</taxon>
        <taxon>Cyanophyceae</taxon>
        <taxon>Oscillatoriophycideae</taxon>
        <taxon>Chroococcales</taxon>
        <taxon>Microcystaceae</taxon>
        <taxon>Microcystis</taxon>
    </lineage>
</organism>
<comment type="subcellular location">
    <subcellularLocation>
        <location evidence="6">Cell outer membrane</location>
    </subcellularLocation>
</comment>
<evidence type="ECO:0000259" key="7">
    <source>
        <dbReference type="SMART" id="SM00965"/>
    </source>
</evidence>
<dbReference type="InterPro" id="IPR050810">
    <property type="entry name" value="Bact_Secretion_Sys_Channel"/>
</dbReference>
<dbReference type="AlphaFoldDB" id="A0A5A5RZI0"/>
<evidence type="ECO:0000256" key="1">
    <source>
        <dbReference type="ARBA" id="ARBA00022448"/>
    </source>
</evidence>
<dbReference type="GO" id="GO:0009279">
    <property type="term" value="C:cell outer membrane"/>
    <property type="evidence" value="ECO:0007669"/>
    <property type="project" value="UniProtKB-SubCell"/>
</dbReference>
<name>A0A5A5RZI0_MICAE</name>
<dbReference type="GO" id="GO:0009306">
    <property type="term" value="P:protein secretion"/>
    <property type="evidence" value="ECO:0007669"/>
    <property type="project" value="InterPro"/>
</dbReference>
<reference evidence="8 9" key="1">
    <citation type="submission" date="2018-09" db="EMBL/GenBank/DDBJ databases">
        <title>Evolutionary history of phycoerythrin pigmentation in the water bloom-forming cyanobacterium Microcystis aeruginosa.</title>
        <authorList>
            <person name="Tanabe Y."/>
            <person name="Tanabe Y."/>
            <person name="Yamaguchi H."/>
        </authorList>
    </citation>
    <scope>NUCLEOTIDE SEQUENCE [LARGE SCALE GENOMIC DNA]</scope>
    <source>
        <strain evidence="8 9">NIES-2521</strain>
    </source>
</reference>
<dbReference type="PANTHER" id="PTHR30332:SF17">
    <property type="entry name" value="TYPE IV PILIATION SYSTEM PROTEIN DR_0774-RELATED"/>
    <property type="match status" value="1"/>
</dbReference>